<proteinExistence type="predicted"/>
<protein>
    <submittedName>
        <fullName evidence="2">Efflux RND transporter permease subunit</fullName>
    </submittedName>
</protein>
<feature type="transmembrane region" description="Helical" evidence="1">
    <location>
        <begin position="973"/>
        <end position="992"/>
    </location>
</feature>
<feature type="transmembrane region" description="Helical" evidence="1">
    <location>
        <begin position="423"/>
        <end position="448"/>
    </location>
</feature>
<dbReference type="InterPro" id="IPR027463">
    <property type="entry name" value="AcrB_DN_DC_subdom"/>
</dbReference>
<organism evidence="2 3">
    <name type="scientific">Mesohalobacter halotolerans</name>
    <dbReference type="NCBI Taxonomy" id="1883405"/>
    <lineage>
        <taxon>Bacteria</taxon>
        <taxon>Pseudomonadati</taxon>
        <taxon>Bacteroidota</taxon>
        <taxon>Flavobacteriia</taxon>
        <taxon>Flavobacteriales</taxon>
        <taxon>Flavobacteriaceae</taxon>
        <taxon>Mesohalobacter</taxon>
    </lineage>
</organism>
<gene>
    <name evidence="2" type="ORF">FCN74_08350</name>
</gene>
<dbReference type="AlphaFoldDB" id="A0A4U5TPV1"/>
<dbReference type="InterPro" id="IPR001036">
    <property type="entry name" value="Acrflvin-R"/>
</dbReference>
<evidence type="ECO:0000313" key="2">
    <source>
        <dbReference type="EMBL" id="TKS56026.1"/>
    </source>
</evidence>
<dbReference type="SUPFAM" id="SSF82866">
    <property type="entry name" value="Multidrug efflux transporter AcrB transmembrane domain"/>
    <property type="match status" value="2"/>
</dbReference>
<dbReference type="PANTHER" id="PTHR32063:SF33">
    <property type="entry name" value="RND SUPERFAMILY EFFLUX PUMP PERMEASE COMPONENT"/>
    <property type="match status" value="1"/>
</dbReference>
<feature type="transmembrane region" description="Helical" evidence="1">
    <location>
        <begin position="460"/>
        <end position="483"/>
    </location>
</feature>
<evidence type="ECO:0000256" key="1">
    <source>
        <dbReference type="SAM" id="Phobius"/>
    </source>
</evidence>
<sequence>MKKIITYFIKYDVAVNVVILAFFIFGIVGYFSLKSSFFPLQDSKIININITYPGSSPEEIEEGVIIKIEENLKGLEGVDRTTAVARENGGSITVEIEDDRNVDVMLTEVKNAVDRVPNFPLGMEPLVVSKQETSRQTIDFAISGKDINLETLKDIAYQIETDLRQIDGISQIELRGFPNEEIEIALSQDQLLAYNISFEEVAQKVRGSNILATGGTIKTQSEDYLIRADKRSYYADNLNDIVIKTLADGTQVRLSDLAKVKDQFEETPNALFYNSDKAVSVIVTNTNDEDLIPTAEKVKDYIKEFNAKNNNIELNVISDSSITLNQRTKLLFENGLIGITLVLTFLSIFLNTRLAFWVSFGLPIAFLGMFVFANSFGVTINVLSLFGMIIVIGILVDDGIVVSENIYQHYERGKKPIRAAIDGVLEVFPPIISAILTTILAFSTFFFIDGRIGTFFSEVSVVVLLTLSISLVEAFIILPAHIAHSKALRQSAKKKKPPKTILGKFFAKMRNVNAFGDKVMRFLRDKSYAPFLKFALKNRFFVVMIFISLLILTIGSIGGKIIRVTLFPSIASDRASIDLLMTEGVNPEKTDSIISIVEDAAWRVNDKFTKQQTDNLQVVENTIKRVGPGNNKASLQVNLLPGELRDFSAAEITNAIREESGPIYGVESITFGSGSNFGGSPVSVSLLGNNLNELQQAKVELKTWMENNDLLKDVVDNDPKGIKEIEIDLKANAFALGLDVGEVMRQVRNGFFGAEAQRFQRGKDEIRVWVRYNLNNRSSIKDLDDMRIITPNGMRVPFNEIANYQIVRGTESISFLNGMREINVAADLSDPNESATDILTDIQNNVMPEILNKYTSLSVSYEGQNREASKISSSAQKVLPVILFLIFVVIAFTFRGYSQPLLLLLLIPFSAIGVAWGHFIHGFAINVLSALGIIALIGIMVNDGLVLITKLNANLKSGLKFDDALYQAGKSRFRAIFLTSLTTIAGLAPLIFEQSRQAQFLIPMAISIAYGIGIATVLTLVLLPVSLSIFNTLKTTTAWLVSGKRISKEEVERAIKEQKELENYDAE</sequence>
<dbReference type="Gene3D" id="3.30.70.1430">
    <property type="entry name" value="Multidrug efflux transporter AcrB pore domain"/>
    <property type="match status" value="2"/>
</dbReference>
<dbReference type="EMBL" id="SWMU01000003">
    <property type="protein sequence ID" value="TKS56026.1"/>
    <property type="molecule type" value="Genomic_DNA"/>
</dbReference>
<keyword evidence="1" id="KW-0812">Transmembrane</keyword>
<dbReference type="Proteomes" id="UP000306552">
    <property type="component" value="Unassembled WGS sequence"/>
</dbReference>
<feature type="transmembrane region" description="Helical" evidence="1">
    <location>
        <begin position="927"/>
        <end position="952"/>
    </location>
</feature>
<dbReference type="Gene3D" id="3.30.2090.10">
    <property type="entry name" value="Multidrug efflux transporter AcrB TolC docking domain, DN and DC subdomains"/>
    <property type="match status" value="2"/>
</dbReference>
<dbReference type="PRINTS" id="PR00702">
    <property type="entry name" value="ACRIFLAVINRP"/>
</dbReference>
<feature type="transmembrane region" description="Helical" evidence="1">
    <location>
        <begin position="382"/>
        <end position="402"/>
    </location>
</feature>
<dbReference type="RefSeq" id="WP_138932140.1">
    <property type="nucleotide sequence ID" value="NZ_SWMU01000003.1"/>
</dbReference>
<dbReference type="Pfam" id="PF00873">
    <property type="entry name" value="ACR_tran"/>
    <property type="match status" value="1"/>
</dbReference>
<dbReference type="OrthoDB" id="9757876at2"/>
<evidence type="ECO:0000313" key="3">
    <source>
        <dbReference type="Proteomes" id="UP000306552"/>
    </source>
</evidence>
<accession>A0A4U5TPV1</accession>
<dbReference type="GO" id="GO:0042910">
    <property type="term" value="F:xenobiotic transmembrane transporter activity"/>
    <property type="evidence" value="ECO:0007669"/>
    <property type="project" value="TreeGrafter"/>
</dbReference>
<feature type="transmembrane region" description="Helical" evidence="1">
    <location>
        <begin position="330"/>
        <end position="349"/>
    </location>
</feature>
<dbReference type="SUPFAM" id="SSF82714">
    <property type="entry name" value="Multidrug efflux transporter AcrB TolC docking domain, DN and DC subdomains"/>
    <property type="match status" value="2"/>
</dbReference>
<keyword evidence="3" id="KW-1185">Reference proteome</keyword>
<dbReference type="Gene3D" id="3.30.70.1320">
    <property type="entry name" value="Multidrug efflux transporter AcrB pore domain like"/>
    <property type="match status" value="1"/>
</dbReference>
<dbReference type="Gene3D" id="3.30.70.1440">
    <property type="entry name" value="Multidrug efflux transporter AcrB pore domain"/>
    <property type="match status" value="1"/>
</dbReference>
<keyword evidence="1" id="KW-0472">Membrane</keyword>
<keyword evidence="1" id="KW-1133">Transmembrane helix</keyword>
<feature type="transmembrane region" description="Helical" evidence="1">
    <location>
        <begin position="12"/>
        <end position="33"/>
    </location>
</feature>
<reference evidence="2 3" key="1">
    <citation type="submission" date="2019-04" db="EMBL/GenBank/DDBJ databases">
        <title>Psychroflexus halotolerans sp. nov., isolated from a marine solar saltern.</title>
        <authorList>
            <person name="Feng X."/>
        </authorList>
    </citation>
    <scope>NUCLEOTIDE SEQUENCE [LARGE SCALE GENOMIC DNA]</scope>
    <source>
        <strain evidence="2 3">WDS2C27</strain>
    </source>
</reference>
<feature type="transmembrane region" description="Helical" evidence="1">
    <location>
        <begin position="356"/>
        <end position="376"/>
    </location>
</feature>
<feature type="transmembrane region" description="Helical" evidence="1">
    <location>
        <begin position="878"/>
        <end position="894"/>
    </location>
</feature>
<dbReference type="PANTHER" id="PTHR32063">
    <property type="match status" value="1"/>
</dbReference>
<comment type="caution">
    <text evidence="2">The sequence shown here is derived from an EMBL/GenBank/DDBJ whole genome shotgun (WGS) entry which is preliminary data.</text>
</comment>
<feature type="transmembrane region" description="Helical" evidence="1">
    <location>
        <begin position="540"/>
        <end position="562"/>
    </location>
</feature>
<name>A0A4U5TPV1_9FLAO</name>
<dbReference type="Gene3D" id="1.20.1640.10">
    <property type="entry name" value="Multidrug efflux transporter AcrB transmembrane domain"/>
    <property type="match status" value="2"/>
</dbReference>
<dbReference type="GO" id="GO:0005886">
    <property type="term" value="C:plasma membrane"/>
    <property type="evidence" value="ECO:0007669"/>
    <property type="project" value="TreeGrafter"/>
</dbReference>
<feature type="transmembrane region" description="Helical" evidence="1">
    <location>
        <begin position="998"/>
        <end position="1023"/>
    </location>
</feature>
<feature type="transmembrane region" description="Helical" evidence="1">
    <location>
        <begin position="901"/>
        <end position="921"/>
    </location>
</feature>
<dbReference type="SUPFAM" id="SSF82693">
    <property type="entry name" value="Multidrug efflux transporter AcrB pore domain, PN1, PN2, PC1 and PC2 subdomains"/>
    <property type="match status" value="2"/>
</dbReference>